<organism evidence="3">
    <name type="scientific">marine sediment metagenome</name>
    <dbReference type="NCBI Taxonomy" id="412755"/>
    <lineage>
        <taxon>unclassified sequences</taxon>
        <taxon>metagenomes</taxon>
        <taxon>ecological metagenomes</taxon>
    </lineage>
</organism>
<reference evidence="3" key="1">
    <citation type="journal article" date="2015" name="Nature">
        <title>Complex archaea that bridge the gap between prokaryotes and eukaryotes.</title>
        <authorList>
            <person name="Spang A."/>
            <person name="Saw J.H."/>
            <person name="Jorgensen S.L."/>
            <person name="Zaremba-Niedzwiedzka K."/>
            <person name="Martijn J."/>
            <person name="Lind A.E."/>
            <person name="van Eijk R."/>
            <person name="Schleper C."/>
            <person name="Guy L."/>
            <person name="Ettema T.J."/>
        </authorList>
    </citation>
    <scope>NUCLEOTIDE SEQUENCE</scope>
</reference>
<feature type="compositionally biased region" description="Basic residues" evidence="1">
    <location>
        <begin position="68"/>
        <end position="81"/>
    </location>
</feature>
<evidence type="ECO:0000256" key="1">
    <source>
        <dbReference type="SAM" id="MobiDB-lite"/>
    </source>
</evidence>
<proteinExistence type="predicted"/>
<feature type="transmembrane region" description="Helical" evidence="2">
    <location>
        <begin position="6"/>
        <end position="27"/>
    </location>
</feature>
<protein>
    <submittedName>
        <fullName evidence="3">Uncharacterized protein</fullName>
    </submittedName>
</protein>
<accession>A0A0F9G2C5</accession>
<name>A0A0F9G2C5_9ZZZZ</name>
<sequence length="102" mass="11571">MTVTDVLLSGLVIVAFGCGVGYLAYIVKGRMEKRKVLNKEQILKRLDEQVFIDVPEPEYKDEEDKPKPRPKIKISGSYKKKPAKKIKKVAFIGKNPGKRKDP</sequence>
<evidence type="ECO:0000256" key="2">
    <source>
        <dbReference type="SAM" id="Phobius"/>
    </source>
</evidence>
<keyword evidence="2" id="KW-0812">Transmembrane</keyword>
<dbReference type="AlphaFoldDB" id="A0A0F9G2C5"/>
<keyword evidence="2" id="KW-1133">Transmembrane helix</keyword>
<feature type="region of interest" description="Disordered" evidence="1">
    <location>
        <begin position="57"/>
        <end position="81"/>
    </location>
</feature>
<evidence type="ECO:0000313" key="3">
    <source>
        <dbReference type="EMBL" id="KKL63715.1"/>
    </source>
</evidence>
<dbReference type="EMBL" id="LAZR01028068">
    <property type="protein sequence ID" value="KKL63715.1"/>
    <property type="molecule type" value="Genomic_DNA"/>
</dbReference>
<comment type="caution">
    <text evidence="3">The sequence shown here is derived from an EMBL/GenBank/DDBJ whole genome shotgun (WGS) entry which is preliminary data.</text>
</comment>
<keyword evidence="2" id="KW-0472">Membrane</keyword>
<feature type="non-terminal residue" evidence="3">
    <location>
        <position position="102"/>
    </location>
</feature>
<gene>
    <name evidence="3" type="ORF">LCGC14_2172300</name>
</gene>